<keyword evidence="2" id="KW-1185">Reference proteome</keyword>
<dbReference type="AlphaFoldDB" id="A0A0G4GIQ8"/>
<evidence type="ECO:0000313" key="1">
    <source>
        <dbReference type="EMBL" id="CEM29759.1"/>
    </source>
</evidence>
<accession>A0A0G4GIQ8</accession>
<dbReference type="PROSITE" id="PS51257">
    <property type="entry name" value="PROKAR_LIPOPROTEIN"/>
    <property type="match status" value="1"/>
</dbReference>
<sequence length="94" mass="10467">MALCWRAPPRPLPLSRGCSLQPYGLYGCCLQPPEAHFQRRFLAQGAPPLLQTGALDHLSLPWPPGLQIWPFEVVLSAARPRPQGPAPKELQRHN</sequence>
<name>A0A0G4GIQ8_VITBC</name>
<dbReference type="VEuPathDB" id="CryptoDB:Vbra_22304"/>
<protein>
    <submittedName>
        <fullName evidence="1">Uncharacterized protein</fullName>
    </submittedName>
</protein>
<dbReference type="InParanoid" id="A0A0G4GIQ8"/>
<reference evidence="1 2" key="1">
    <citation type="submission" date="2014-11" db="EMBL/GenBank/DDBJ databases">
        <authorList>
            <person name="Zhu J."/>
            <person name="Qi W."/>
            <person name="Song R."/>
        </authorList>
    </citation>
    <scope>NUCLEOTIDE SEQUENCE [LARGE SCALE GENOMIC DNA]</scope>
</reference>
<gene>
    <name evidence="1" type="ORF">Vbra_22304</name>
</gene>
<proteinExistence type="predicted"/>
<evidence type="ECO:0000313" key="2">
    <source>
        <dbReference type="Proteomes" id="UP000041254"/>
    </source>
</evidence>
<dbReference type="EMBL" id="CDMY01000679">
    <property type="protein sequence ID" value="CEM29759.1"/>
    <property type="molecule type" value="Genomic_DNA"/>
</dbReference>
<dbReference type="Proteomes" id="UP000041254">
    <property type="component" value="Unassembled WGS sequence"/>
</dbReference>
<organism evidence="1 2">
    <name type="scientific">Vitrella brassicaformis (strain CCMP3155)</name>
    <dbReference type="NCBI Taxonomy" id="1169540"/>
    <lineage>
        <taxon>Eukaryota</taxon>
        <taxon>Sar</taxon>
        <taxon>Alveolata</taxon>
        <taxon>Colpodellida</taxon>
        <taxon>Vitrellaceae</taxon>
        <taxon>Vitrella</taxon>
    </lineage>
</organism>